<accession>A0ABW2TIF4</accession>
<dbReference type="Proteomes" id="UP001596512">
    <property type="component" value="Unassembled WGS sequence"/>
</dbReference>
<organism evidence="1 2">
    <name type="scientific">Actinokineospora soli</name>
    <dbReference type="NCBI Taxonomy" id="1048753"/>
    <lineage>
        <taxon>Bacteria</taxon>
        <taxon>Bacillati</taxon>
        <taxon>Actinomycetota</taxon>
        <taxon>Actinomycetes</taxon>
        <taxon>Pseudonocardiales</taxon>
        <taxon>Pseudonocardiaceae</taxon>
        <taxon>Actinokineospora</taxon>
    </lineage>
</organism>
<reference evidence="2" key="1">
    <citation type="journal article" date="2019" name="Int. J. Syst. Evol. Microbiol.">
        <title>The Global Catalogue of Microorganisms (GCM) 10K type strain sequencing project: providing services to taxonomists for standard genome sequencing and annotation.</title>
        <authorList>
            <consortium name="The Broad Institute Genomics Platform"/>
            <consortium name="The Broad Institute Genome Sequencing Center for Infectious Disease"/>
            <person name="Wu L."/>
            <person name="Ma J."/>
        </authorList>
    </citation>
    <scope>NUCLEOTIDE SEQUENCE [LARGE SCALE GENOMIC DNA]</scope>
    <source>
        <strain evidence="2">JCM 17695</strain>
    </source>
</reference>
<keyword evidence="2" id="KW-1185">Reference proteome</keyword>
<evidence type="ECO:0000313" key="1">
    <source>
        <dbReference type="EMBL" id="MFC7613189.1"/>
    </source>
</evidence>
<dbReference type="EMBL" id="JBHTEY010000004">
    <property type="protein sequence ID" value="MFC7613189.1"/>
    <property type="molecule type" value="Genomic_DNA"/>
</dbReference>
<sequence>MAIVVITKNQMTPGYLALPMGGAVSGAGVCLKHVVRERTSAPVSDHGLLAWQRVERAERIDVTATIPSASSGRVT</sequence>
<gene>
    <name evidence="1" type="ORF">ACFQV2_05770</name>
</gene>
<evidence type="ECO:0000313" key="2">
    <source>
        <dbReference type="Proteomes" id="UP001596512"/>
    </source>
</evidence>
<protein>
    <submittedName>
        <fullName evidence="1">Uncharacterized protein</fullName>
    </submittedName>
</protein>
<comment type="caution">
    <text evidence="1">The sequence shown here is derived from an EMBL/GenBank/DDBJ whole genome shotgun (WGS) entry which is preliminary data.</text>
</comment>
<name>A0ABW2TIF4_9PSEU</name>
<proteinExistence type="predicted"/>